<dbReference type="InterPro" id="IPR000182">
    <property type="entry name" value="GNAT_dom"/>
</dbReference>
<dbReference type="OrthoDB" id="9797456at2"/>
<dbReference type="Proteomes" id="UP000293874">
    <property type="component" value="Unassembled WGS sequence"/>
</dbReference>
<accession>A0A4Q7N486</accession>
<comment type="caution">
    <text evidence="2">The sequence shown here is derived from an EMBL/GenBank/DDBJ whole genome shotgun (WGS) entry which is preliminary data.</text>
</comment>
<dbReference type="PROSITE" id="PS51186">
    <property type="entry name" value="GNAT"/>
    <property type="match status" value="1"/>
</dbReference>
<gene>
    <name evidence="2" type="ORF">EV199_1687</name>
</gene>
<feature type="domain" description="N-acetyltransferase" evidence="1">
    <location>
        <begin position="102"/>
        <end position="229"/>
    </location>
</feature>
<dbReference type="SUPFAM" id="SSF55729">
    <property type="entry name" value="Acyl-CoA N-acyltransferases (Nat)"/>
    <property type="match status" value="1"/>
</dbReference>
<evidence type="ECO:0000259" key="1">
    <source>
        <dbReference type="PROSITE" id="PS51186"/>
    </source>
</evidence>
<dbReference type="EMBL" id="SGXA01000001">
    <property type="protein sequence ID" value="RZS75812.1"/>
    <property type="molecule type" value="Genomic_DNA"/>
</dbReference>
<dbReference type="Pfam" id="PF08445">
    <property type="entry name" value="FR47"/>
    <property type="match status" value="1"/>
</dbReference>
<protein>
    <submittedName>
        <fullName evidence="2">FR47-like protein</fullName>
    </submittedName>
</protein>
<evidence type="ECO:0000313" key="2">
    <source>
        <dbReference type="EMBL" id="RZS75812.1"/>
    </source>
</evidence>
<keyword evidence="3" id="KW-1185">Reference proteome</keyword>
<reference evidence="2 3" key="1">
    <citation type="submission" date="2019-02" db="EMBL/GenBank/DDBJ databases">
        <title>Genomic Encyclopedia of Type Strains, Phase IV (KMG-IV): sequencing the most valuable type-strain genomes for metagenomic binning, comparative biology and taxonomic classification.</title>
        <authorList>
            <person name="Goeker M."/>
        </authorList>
    </citation>
    <scope>NUCLEOTIDE SEQUENCE [LARGE SCALE GENOMIC DNA]</scope>
    <source>
        <strain evidence="2 3">DSM 18116</strain>
    </source>
</reference>
<organism evidence="2 3">
    <name type="scientific">Pseudobacter ginsenosidimutans</name>
    <dbReference type="NCBI Taxonomy" id="661488"/>
    <lineage>
        <taxon>Bacteria</taxon>
        <taxon>Pseudomonadati</taxon>
        <taxon>Bacteroidota</taxon>
        <taxon>Chitinophagia</taxon>
        <taxon>Chitinophagales</taxon>
        <taxon>Chitinophagaceae</taxon>
        <taxon>Pseudobacter</taxon>
    </lineage>
</organism>
<name>A0A4Q7N486_9BACT</name>
<dbReference type="InterPro" id="IPR016181">
    <property type="entry name" value="Acyl_CoA_acyltransferase"/>
</dbReference>
<sequence length="229" mass="26049">MSSDLYYQLDNPAWFALTGPQQSFSTGNGKVKRYKTNNLPFAAYDHQHKDQLPLLDQQLQSGEIFFLIGSIPTLPPNWIILAELTCLQMINHIPITPLPDAPEILPLGEGQKQDMIDLVQRVQPGYFAPDTYQLGDYYGIWQDGKLVAMAGERMRVNGMSELSAICTDPAYTGRKYAQHLIIKICNANHAKGIIPFLHVLDTNERAVKLYEFMGFETRRTISFWKLQKN</sequence>
<dbReference type="AlphaFoldDB" id="A0A4Q7N486"/>
<dbReference type="GO" id="GO:0016747">
    <property type="term" value="F:acyltransferase activity, transferring groups other than amino-acyl groups"/>
    <property type="evidence" value="ECO:0007669"/>
    <property type="project" value="InterPro"/>
</dbReference>
<evidence type="ECO:0000313" key="3">
    <source>
        <dbReference type="Proteomes" id="UP000293874"/>
    </source>
</evidence>
<dbReference type="InterPro" id="IPR013653">
    <property type="entry name" value="GCN5-like_dom"/>
</dbReference>
<dbReference type="Gene3D" id="3.40.630.30">
    <property type="match status" value="1"/>
</dbReference>
<proteinExistence type="predicted"/>
<dbReference type="RefSeq" id="WP_130540152.1">
    <property type="nucleotide sequence ID" value="NZ_CP042431.1"/>
</dbReference>